<dbReference type="InterPro" id="IPR000524">
    <property type="entry name" value="Tscrpt_reg_HTH_GntR"/>
</dbReference>
<evidence type="ECO:0000313" key="5">
    <source>
        <dbReference type="EMBL" id="MBJ6123535.1"/>
    </source>
</evidence>
<organism evidence="5 6">
    <name type="scientific">Sphingomonas mollis</name>
    <dbReference type="NCBI Taxonomy" id="2795726"/>
    <lineage>
        <taxon>Bacteria</taxon>
        <taxon>Pseudomonadati</taxon>
        <taxon>Pseudomonadota</taxon>
        <taxon>Alphaproteobacteria</taxon>
        <taxon>Sphingomonadales</taxon>
        <taxon>Sphingomonadaceae</taxon>
        <taxon>Sphingomonas</taxon>
    </lineage>
</organism>
<accession>A0ABS0XU15</accession>
<dbReference type="SUPFAM" id="SSF46785">
    <property type="entry name" value="Winged helix' DNA-binding domain"/>
    <property type="match status" value="1"/>
</dbReference>
<keyword evidence="3" id="KW-0804">Transcription</keyword>
<dbReference type="RefSeq" id="WP_199041148.1">
    <property type="nucleotide sequence ID" value="NZ_JAELXS010000015.1"/>
</dbReference>
<sequence>MAAGKRTRPAHLMLAQQLGVAIVTGRHPPGTVLPGEIERAETLGVSRSVVGEMLRTLAAKRTARHLSTMGHALETMFTHGLANEIGRTTAEDASVV</sequence>
<evidence type="ECO:0000256" key="1">
    <source>
        <dbReference type="ARBA" id="ARBA00023015"/>
    </source>
</evidence>
<dbReference type="InterPro" id="IPR036390">
    <property type="entry name" value="WH_DNA-bd_sf"/>
</dbReference>
<dbReference type="EMBL" id="JAELXS010000015">
    <property type="protein sequence ID" value="MBJ6123535.1"/>
    <property type="molecule type" value="Genomic_DNA"/>
</dbReference>
<dbReference type="PROSITE" id="PS50949">
    <property type="entry name" value="HTH_GNTR"/>
    <property type="match status" value="1"/>
</dbReference>
<protein>
    <submittedName>
        <fullName evidence="5">FadR family transcriptional regulator</fullName>
    </submittedName>
</protein>
<evidence type="ECO:0000256" key="3">
    <source>
        <dbReference type="ARBA" id="ARBA00023163"/>
    </source>
</evidence>
<dbReference type="InterPro" id="IPR036388">
    <property type="entry name" value="WH-like_DNA-bd_sf"/>
</dbReference>
<dbReference type="Pfam" id="PF00392">
    <property type="entry name" value="GntR"/>
    <property type="match status" value="1"/>
</dbReference>
<proteinExistence type="predicted"/>
<evidence type="ECO:0000313" key="6">
    <source>
        <dbReference type="Proteomes" id="UP000640426"/>
    </source>
</evidence>
<keyword evidence="1" id="KW-0805">Transcription regulation</keyword>
<name>A0ABS0XU15_9SPHN</name>
<keyword evidence="6" id="KW-1185">Reference proteome</keyword>
<evidence type="ECO:0000259" key="4">
    <source>
        <dbReference type="PROSITE" id="PS50949"/>
    </source>
</evidence>
<keyword evidence="2" id="KW-0238">DNA-binding</keyword>
<reference evidence="6" key="1">
    <citation type="submission" date="2020-12" db="EMBL/GenBank/DDBJ databases">
        <title>Hymenobacter sp.</title>
        <authorList>
            <person name="Kim M.K."/>
        </authorList>
    </citation>
    <scope>NUCLEOTIDE SEQUENCE [LARGE SCALE GENOMIC DNA]</scope>
    <source>
        <strain evidence="6">BT553</strain>
    </source>
</reference>
<comment type="caution">
    <text evidence="5">The sequence shown here is derived from an EMBL/GenBank/DDBJ whole genome shotgun (WGS) entry which is preliminary data.</text>
</comment>
<feature type="domain" description="HTH gntR-type" evidence="4">
    <location>
        <begin position="8"/>
        <end position="76"/>
    </location>
</feature>
<dbReference type="Gene3D" id="1.10.10.10">
    <property type="entry name" value="Winged helix-like DNA-binding domain superfamily/Winged helix DNA-binding domain"/>
    <property type="match status" value="1"/>
</dbReference>
<dbReference type="Proteomes" id="UP000640426">
    <property type="component" value="Unassembled WGS sequence"/>
</dbReference>
<evidence type="ECO:0000256" key="2">
    <source>
        <dbReference type="ARBA" id="ARBA00023125"/>
    </source>
</evidence>
<gene>
    <name evidence="5" type="ORF">JAO74_17270</name>
</gene>